<dbReference type="eggNOG" id="COG3926">
    <property type="taxonomic scope" value="Bacteria"/>
</dbReference>
<comment type="caution">
    <text evidence="4">The sequence shown here is derived from an EMBL/GenBank/DDBJ whole genome shotgun (WGS) entry which is preliminary data.</text>
</comment>
<dbReference type="Pfam" id="PF05838">
    <property type="entry name" value="Glyco_hydro_108"/>
    <property type="match status" value="1"/>
</dbReference>
<evidence type="ECO:0000313" key="3">
    <source>
        <dbReference type="EMBL" id="KEQ11253.1"/>
    </source>
</evidence>
<protein>
    <submittedName>
        <fullName evidence="4">Uncharacterized protein</fullName>
    </submittedName>
</protein>
<gene>
    <name evidence="4" type="ORF">GZ77_26155</name>
    <name evidence="3" type="ORF">GZ77_26520</name>
</gene>
<dbReference type="Proteomes" id="UP000028006">
    <property type="component" value="Unassembled WGS sequence"/>
</dbReference>
<dbReference type="InterPro" id="IPR023346">
    <property type="entry name" value="Lysozyme-like_dom_sf"/>
</dbReference>
<evidence type="ECO:0000313" key="5">
    <source>
        <dbReference type="Proteomes" id="UP000028006"/>
    </source>
</evidence>
<evidence type="ECO:0000313" key="4">
    <source>
        <dbReference type="EMBL" id="KEQ11295.1"/>
    </source>
</evidence>
<dbReference type="EMBL" id="JOKG01000011">
    <property type="protein sequence ID" value="KEQ11253.1"/>
    <property type="molecule type" value="Genomic_DNA"/>
</dbReference>
<accession>A0A081MYM2</accession>
<dbReference type="AlphaFoldDB" id="A0A081MYM2"/>
<sequence>MSSFKQAMADVFKWEGGYVNHVADTGGATNYGISIRFLKSLPLSCGDITGDGHVTEADIQALTHEGAERLYKKYFWDYYRLGEIQNQAVATKLLNAFVNMRGKTAALIAQKSANDLKHTLTEDGVMGSKSIAAINQHNPAHMLDCIKWRMWEVYQAIERNDPSQSVFMKGWQNRAFSDV</sequence>
<feature type="domain" description="Peptidoglycan binding" evidence="2">
    <location>
        <begin position="105"/>
        <end position="175"/>
    </location>
</feature>
<organism evidence="4 5">
    <name type="scientific">Endozoicomonas montiporae</name>
    <dbReference type="NCBI Taxonomy" id="1027273"/>
    <lineage>
        <taxon>Bacteria</taxon>
        <taxon>Pseudomonadati</taxon>
        <taxon>Pseudomonadota</taxon>
        <taxon>Gammaproteobacteria</taxon>
        <taxon>Oceanospirillales</taxon>
        <taxon>Endozoicomonadaceae</taxon>
        <taxon>Endozoicomonas</taxon>
    </lineage>
</organism>
<proteinExistence type="predicted"/>
<dbReference type="InterPro" id="IPR018537">
    <property type="entry name" value="Peptidoglycan-bd_3"/>
</dbReference>
<name>A0A081MYM2_9GAMM</name>
<dbReference type="InterPro" id="IPR008565">
    <property type="entry name" value="TtsA-like_GH18_dom"/>
</dbReference>
<dbReference type="CDD" id="cd13926">
    <property type="entry name" value="N-acetylmuramidase_GH108"/>
    <property type="match status" value="1"/>
</dbReference>
<reference evidence="4 5" key="1">
    <citation type="submission" date="2014-06" db="EMBL/GenBank/DDBJ databases">
        <title>Whole Genome Sequences of Three Symbiotic Endozoicomonas Bacteria.</title>
        <authorList>
            <person name="Neave M.J."/>
            <person name="Apprill A."/>
            <person name="Voolstra C.R."/>
        </authorList>
    </citation>
    <scope>NUCLEOTIDE SEQUENCE [LARGE SCALE GENOMIC DNA]</scope>
    <source>
        <strain evidence="4 5">LMG 24815</strain>
    </source>
</reference>
<dbReference type="RefSeq" id="WP_034880011.1">
    <property type="nucleotide sequence ID" value="NZ_JOKG01000009.1"/>
</dbReference>
<dbReference type="SUPFAM" id="SSF53955">
    <property type="entry name" value="Lysozyme-like"/>
    <property type="match status" value="1"/>
</dbReference>
<evidence type="ECO:0000259" key="1">
    <source>
        <dbReference type="Pfam" id="PF05838"/>
    </source>
</evidence>
<dbReference type="EMBL" id="JOKG01000009">
    <property type="protein sequence ID" value="KEQ11295.1"/>
    <property type="molecule type" value="Genomic_DNA"/>
</dbReference>
<keyword evidence="5" id="KW-1185">Reference proteome</keyword>
<feature type="domain" description="TtsA-like Glycoside hydrolase family 108" evidence="1">
    <location>
        <begin position="9"/>
        <end position="100"/>
    </location>
</feature>
<dbReference type="Gene3D" id="1.20.141.10">
    <property type="entry name" value="Chitosanase, subunit A, domain 1"/>
    <property type="match status" value="1"/>
</dbReference>
<dbReference type="Pfam" id="PF09374">
    <property type="entry name" value="PG_binding_3"/>
    <property type="match status" value="1"/>
</dbReference>
<evidence type="ECO:0000259" key="2">
    <source>
        <dbReference type="Pfam" id="PF09374"/>
    </source>
</evidence>